<proteinExistence type="inferred from homology"/>
<evidence type="ECO:0000256" key="3">
    <source>
        <dbReference type="ARBA" id="ARBA00022475"/>
    </source>
</evidence>
<dbReference type="PANTHER" id="PTHR42709">
    <property type="entry name" value="ALKALINE PHOSPHATASE LIKE PROTEIN"/>
    <property type="match status" value="1"/>
</dbReference>
<keyword evidence="5 7" id="KW-1133">Transmembrane helix</keyword>
<protein>
    <submittedName>
        <fullName evidence="9">DedA family protein</fullName>
    </submittedName>
</protein>
<feature type="transmembrane region" description="Helical" evidence="7">
    <location>
        <begin position="168"/>
        <end position="188"/>
    </location>
</feature>
<evidence type="ECO:0000256" key="4">
    <source>
        <dbReference type="ARBA" id="ARBA00022692"/>
    </source>
</evidence>
<evidence type="ECO:0000259" key="8">
    <source>
        <dbReference type="Pfam" id="PF09335"/>
    </source>
</evidence>
<name>A0A934KLK7_9BACT</name>
<dbReference type="AlphaFoldDB" id="A0A934KLK7"/>
<gene>
    <name evidence="9" type="ORF">JF888_14060</name>
</gene>
<dbReference type="InterPro" id="IPR032816">
    <property type="entry name" value="VTT_dom"/>
</dbReference>
<evidence type="ECO:0000256" key="2">
    <source>
        <dbReference type="ARBA" id="ARBA00010792"/>
    </source>
</evidence>
<reference evidence="9 10" key="1">
    <citation type="submission" date="2020-10" db="EMBL/GenBank/DDBJ databases">
        <title>Ca. Dormibacterota MAGs.</title>
        <authorList>
            <person name="Montgomery K."/>
        </authorList>
    </citation>
    <scope>NUCLEOTIDE SEQUENCE [LARGE SCALE GENOMIC DNA]</scope>
    <source>
        <strain evidence="9">SC8811_S16_3</strain>
    </source>
</reference>
<keyword evidence="4 7" id="KW-0812">Transmembrane</keyword>
<feature type="domain" description="VTT" evidence="8">
    <location>
        <begin position="64"/>
        <end position="190"/>
    </location>
</feature>
<comment type="similarity">
    <text evidence="2">Belongs to the DedA family.</text>
</comment>
<dbReference type="RefSeq" id="WP_338181690.1">
    <property type="nucleotide sequence ID" value="NZ_JAEKNQ010000056.1"/>
</dbReference>
<dbReference type="InterPro" id="IPR051311">
    <property type="entry name" value="DedA_domain"/>
</dbReference>
<sequence>MHSQPLASLSAALLVLAWNWPRRLQMPGTFWPLQRAVLHFINEHTAVGLYLVVFAEELGIPLPVPGDVAIAWGGYLTTTGNMAFPLAFLAVVTGAVTGSFCLYQLSRRFGRPFILRVFKLLGIDAERLDRAERAFSRWGPWAIILGRHIPGLRIVLSAFAGIVEVPPVTFVLSVLVSSLAWATIFLLLGRLLGRRVVLLFRLVPAHLVPLALLLMVLVAVTYTAHERGLLRRAARRWS</sequence>
<accession>A0A934KLK7</accession>
<dbReference type="EMBL" id="JAEKNQ010000056">
    <property type="protein sequence ID" value="MBJ7604290.1"/>
    <property type="molecule type" value="Genomic_DNA"/>
</dbReference>
<evidence type="ECO:0000313" key="10">
    <source>
        <dbReference type="Proteomes" id="UP000620075"/>
    </source>
</evidence>
<evidence type="ECO:0000313" key="9">
    <source>
        <dbReference type="EMBL" id="MBJ7604290.1"/>
    </source>
</evidence>
<dbReference type="Pfam" id="PF09335">
    <property type="entry name" value="VTT_dom"/>
    <property type="match status" value="1"/>
</dbReference>
<evidence type="ECO:0000256" key="6">
    <source>
        <dbReference type="ARBA" id="ARBA00023136"/>
    </source>
</evidence>
<evidence type="ECO:0000256" key="7">
    <source>
        <dbReference type="SAM" id="Phobius"/>
    </source>
</evidence>
<organism evidence="9 10">
    <name type="scientific">Candidatus Dormiibacter inghamiae</name>
    <dbReference type="NCBI Taxonomy" id="3127013"/>
    <lineage>
        <taxon>Bacteria</taxon>
        <taxon>Bacillati</taxon>
        <taxon>Candidatus Dormiibacterota</taxon>
        <taxon>Candidatus Dormibacteria</taxon>
        <taxon>Candidatus Dormibacterales</taxon>
        <taxon>Candidatus Dormibacteraceae</taxon>
        <taxon>Candidatus Dormiibacter</taxon>
    </lineage>
</organism>
<evidence type="ECO:0000256" key="5">
    <source>
        <dbReference type="ARBA" id="ARBA00022989"/>
    </source>
</evidence>
<keyword evidence="6 7" id="KW-0472">Membrane</keyword>
<dbReference type="GO" id="GO:0005886">
    <property type="term" value="C:plasma membrane"/>
    <property type="evidence" value="ECO:0007669"/>
    <property type="project" value="UniProtKB-SubCell"/>
</dbReference>
<feature type="transmembrane region" description="Helical" evidence="7">
    <location>
        <begin position="200"/>
        <end position="222"/>
    </location>
</feature>
<feature type="transmembrane region" description="Helical" evidence="7">
    <location>
        <begin position="82"/>
        <end position="103"/>
    </location>
</feature>
<comment type="caution">
    <text evidence="9">The sequence shown here is derived from an EMBL/GenBank/DDBJ whole genome shotgun (WGS) entry which is preliminary data.</text>
</comment>
<comment type="subcellular location">
    <subcellularLocation>
        <location evidence="1">Cell membrane</location>
        <topology evidence="1">Multi-pass membrane protein</topology>
    </subcellularLocation>
</comment>
<evidence type="ECO:0000256" key="1">
    <source>
        <dbReference type="ARBA" id="ARBA00004651"/>
    </source>
</evidence>
<keyword evidence="3" id="KW-1003">Cell membrane</keyword>
<dbReference type="PANTHER" id="PTHR42709:SF6">
    <property type="entry name" value="UNDECAPRENYL PHOSPHATE TRANSPORTER A"/>
    <property type="match status" value="1"/>
</dbReference>
<dbReference type="Proteomes" id="UP000620075">
    <property type="component" value="Unassembled WGS sequence"/>
</dbReference>